<dbReference type="GO" id="GO:0008483">
    <property type="term" value="F:transaminase activity"/>
    <property type="evidence" value="ECO:0007669"/>
    <property type="project" value="UniProtKB-KW"/>
</dbReference>
<keyword evidence="2" id="KW-0032">Aminotransferase</keyword>
<dbReference type="Gene3D" id="3.40.640.10">
    <property type="entry name" value="Type I PLP-dependent aspartate aminotransferase-like (Major domain)"/>
    <property type="match status" value="1"/>
</dbReference>
<dbReference type="InterPro" id="IPR050859">
    <property type="entry name" value="Class-I_PLP-dep_aminotransf"/>
</dbReference>
<dbReference type="EMBL" id="MPOH02000049">
    <property type="protein sequence ID" value="OQD51810.1"/>
    <property type="molecule type" value="Genomic_DNA"/>
</dbReference>
<dbReference type="STRING" id="114686.BM536_037830"/>
<sequence>MAVQPAPIRLSLTDLHESVDDPALTSMTLLNELAGRYPEAISFSAGRPFEGFYDVDDLSRHLTTFRGYLEDEIGLPMEQVRRTFFQYGRTKGFIHELIARQLEVDEGLTVDPESIVVTTGCQEAMVLLLRALVRDERDVILAATPNYVGFIGAARVAGAPLRSVREDEGGIDLEDLERQIAAARREGLRPRACYVVPDFANPSGATMALADRIALLELARREQVLVIEDNPYSVFCAGDSRLPMLKALDEHRQVIHLGSFAKSAFAGARVGYVIADQPVTSDGASSAAPVLLADHLAKLKSMVTLNTSTVAQAVIGGYLIENGCSLTRATAREAEVYRRNLAATLDSLNSVFAPMPGMPHGVSWNAPTGGMFVVITLPFPADDDMLEYSASKFGVLWTPMYHFYAGTSGFHQARLSFSVLTPEQITLGVERLGKLVQDQRGKRLMPGAPDSPR</sequence>
<dbReference type="InterPro" id="IPR015421">
    <property type="entry name" value="PyrdxlP-dep_Trfase_major"/>
</dbReference>
<dbReference type="OrthoDB" id="199743at2"/>
<comment type="cofactor">
    <cofactor evidence="1">
        <name>pyridoxal 5'-phosphate</name>
        <dbReference type="ChEBI" id="CHEBI:597326"/>
    </cofactor>
</comment>
<keyword evidence="3" id="KW-0808">Transferase</keyword>
<protein>
    <submittedName>
        <fullName evidence="6">GntR family transcriptional regulator</fullName>
    </submittedName>
</protein>
<evidence type="ECO:0000256" key="1">
    <source>
        <dbReference type="ARBA" id="ARBA00001933"/>
    </source>
</evidence>
<evidence type="ECO:0000256" key="3">
    <source>
        <dbReference type="ARBA" id="ARBA00022679"/>
    </source>
</evidence>
<evidence type="ECO:0000313" key="6">
    <source>
        <dbReference type="EMBL" id="OQD51810.1"/>
    </source>
</evidence>
<organism evidence="6 7">
    <name type="scientific">Streptomyces phaeoluteigriseus</name>
    <dbReference type="NCBI Taxonomy" id="114686"/>
    <lineage>
        <taxon>Bacteria</taxon>
        <taxon>Bacillati</taxon>
        <taxon>Actinomycetota</taxon>
        <taxon>Actinomycetes</taxon>
        <taxon>Kitasatosporales</taxon>
        <taxon>Streptomycetaceae</taxon>
        <taxon>Streptomyces</taxon>
        <taxon>Streptomyces aurantiacus group</taxon>
    </lineage>
</organism>
<reference evidence="6 7" key="2">
    <citation type="submission" date="2017-02" db="EMBL/GenBank/DDBJ databases">
        <title>Draft genome sequence of Streptomyces phaeoluteigriseus type strain DSM41896.</title>
        <authorList>
            <person name="Salih T.S."/>
            <person name="Algora Gallardo L."/>
            <person name="Melo Santos T."/>
            <person name="Filgueira Martinez S."/>
            <person name="Herron P.R."/>
        </authorList>
    </citation>
    <scope>NUCLEOTIDE SEQUENCE [LARGE SCALE GENOMIC DNA]</scope>
    <source>
        <strain evidence="6 7">DSM 41896</strain>
    </source>
</reference>
<keyword evidence="4" id="KW-0663">Pyridoxal phosphate</keyword>
<evidence type="ECO:0000256" key="2">
    <source>
        <dbReference type="ARBA" id="ARBA00022576"/>
    </source>
</evidence>
<proteinExistence type="predicted"/>
<accession>A0A1V6MH73</accession>
<name>A0A1V6MH73_9ACTN</name>
<evidence type="ECO:0000256" key="4">
    <source>
        <dbReference type="ARBA" id="ARBA00022898"/>
    </source>
</evidence>
<feature type="domain" description="Aminotransferase class I/classII large" evidence="5">
    <location>
        <begin position="81"/>
        <end position="432"/>
    </location>
</feature>
<evidence type="ECO:0000259" key="5">
    <source>
        <dbReference type="Pfam" id="PF00155"/>
    </source>
</evidence>
<evidence type="ECO:0000313" key="7">
    <source>
        <dbReference type="Proteomes" id="UP000184286"/>
    </source>
</evidence>
<comment type="caution">
    <text evidence="6">The sequence shown here is derived from an EMBL/GenBank/DDBJ whole genome shotgun (WGS) entry which is preliminary data.</text>
</comment>
<dbReference type="GO" id="GO:0030170">
    <property type="term" value="F:pyridoxal phosphate binding"/>
    <property type="evidence" value="ECO:0007669"/>
    <property type="project" value="InterPro"/>
</dbReference>
<dbReference type="InterPro" id="IPR004839">
    <property type="entry name" value="Aminotransferase_I/II_large"/>
</dbReference>
<dbReference type="GO" id="GO:1901605">
    <property type="term" value="P:alpha-amino acid metabolic process"/>
    <property type="evidence" value="ECO:0007669"/>
    <property type="project" value="TreeGrafter"/>
</dbReference>
<dbReference type="SUPFAM" id="SSF53383">
    <property type="entry name" value="PLP-dependent transferases"/>
    <property type="match status" value="1"/>
</dbReference>
<reference evidence="7" key="1">
    <citation type="submission" date="2016-11" db="EMBL/GenBank/DDBJ databases">
        <authorList>
            <person name="Schniete J.K."/>
            <person name="Salih T."/>
            <person name="Algora Gallardo L."/>
            <person name="Martinez Fernandez S."/>
            <person name="Herron P.R."/>
        </authorList>
    </citation>
    <scope>NUCLEOTIDE SEQUENCE [LARGE SCALE GENOMIC DNA]</scope>
    <source>
        <strain evidence="7">DSM 41896</strain>
    </source>
</reference>
<dbReference type="InterPro" id="IPR015422">
    <property type="entry name" value="PyrdxlP-dep_Trfase_small"/>
</dbReference>
<dbReference type="Proteomes" id="UP000184286">
    <property type="component" value="Unassembled WGS sequence"/>
</dbReference>
<dbReference type="Gene3D" id="3.90.1150.10">
    <property type="entry name" value="Aspartate Aminotransferase, domain 1"/>
    <property type="match status" value="1"/>
</dbReference>
<dbReference type="PANTHER" id="PTHR42790">
    <property type="entry name" value="AMINOTRANSFERASE"/>
    <property type="match status" value="1"/>
</dbReference>
<dbReference type="PANTHER" id="PTHR42790:SF19">
    <property type="entry name" value="KYNURENINE_ALPHA-AMINOADIPATE AMINOTRANSFERASE, MITOCHONDRIAL"/>
    <property type="match status" value="1"/>
</dbReference>
<dbReference type="RefSeq" id="WP_073491944.1">
    <property type="nucleotide sequence ID" value="NZ_MPOH02000049.1"/>
</dbReference>
<gene>
    <name evidence="6" type="ORF">BM536_037830</name>
</gene>
<dbReference type="CDD" id="cd00609">
    <property type="entry name" value="AAT_like"/>
    <property type="match status" value="1"/>
</dbReference>
<dbReference type="AlphaFoldDB" id="A0A1V6MH73"/>
<dbReference type="Pfam" id="PF00155">
    <property type="entry name" value="Aminotran_1_2"/>
    <property type="match status" value="1"/>
</dbReference>
<dbReference type="InterPro" id="IPR015424">
    <property type="entry name" value="PyrdxlP-dep_Trfase"/>
</dbReference>